<reference evidence="2 3" key="1">
    <citation type="journal article" date="2023" name="J. Hered.">
        <title>Chromosome-level genome of the wood stork (Mycteria americana) provides insight into avian chromosome evolution.</title>
        <authorList>
            <person name="Flamio R. Jr."/>
            <person name="Ramstad K.M."/>
        </authorList>
    </citation>
    <scope>NUCLEOTIDE SEQUENCE [LARGE SCALE GENOMIC DNA]</scope>
    <source>
        <strain evidence="2">JAX WOST 10</strain>
    </source>
</reference>
<protein>
    <submittedName>
        <fullName evidence="2">Uncharacterized protein</fullName>
    </submittedName>
</protein>
<feature type="region of interest" description="Disordered" evidence="1">
    <location>
        <begin position="34"/>
        <end position="56"/>
    </location>
</feature>
<keyword evidence="3" id="KW-1185">Reference proteome</keyword>
<dbReference type="Gene3D" id="3.80.10.10">
    <property type="entry name" value="Ribonuclease Inhibitor"/>
    <property type="match status" value="1"/>
</dbReference>
<dbReference type="SMART" id="SM00367">
    <property type="entry name" value="LRR_CC"/>
    <property type="match status" value="3"/>
</dbReference>
<dbReference type="Proteomes" id="UP001333110">
    <property type="component" value="Unassembled WGS sequence"/>
</dbReference>
<name>A0AAN7RUA7_MYCAM</name>
<comment type="caution">
    <text evidence="2">The sequence shown here is derived from an EMBL/GenBank/DDBJ whole genome shotgun (WGS) entry which is preliminary data.</text>
</comment>
<dbReference type="InterPro" id="IPR032675">
    <property type="entry name" value="LRR_dom_sf"/>
</dbReference>
<evidence type="ECO:0000256" key="1">
    <source>
        <dbReference type="SAM" id="MobiDB-lite"/>
    </source>
</evidence>
<gene>
    <name evidence="2" type="ORF">QYF61_021599</name>
</gene>
<evidence type="ECO:0000313" key="3">
    <source>
        <dbReference type="Proteomes" id="UP001333110"/>
    </source>
</evidence>
<dbReference type="EMBL" id="JAUNZN010000009">
    <property type="protein sequence ID" value="KAK4816725.1"/>
    <property type="molecule type" value="Genomic_DNA"/>
</dbReference>
<sequence>MREWLSGCLAASQALYIEHDVIWTSHRENIFSLQGEDSSHSSPASVWVPSTGDSPPRTSPMWVLPTGLQFFTICSSVGPFHGVQSFRNRPLQCGSPTGSQVLPENLLLPGILSPQVHRSRQEPAPAWASHRVTASFGCIHLLWRGFLHGLQMDICSTISLHGTQSDSLLHHDLLHGLQGNLCSGAWSTSCPSFITDLGAPPPPASSLTLVTDQSVKAFAEHCPDLQYVGFMGCSVTSKGVIHLTNLRNLSSLDLRHITELDNETVMEIVKRCKNLNSLNLCLNWIINDRGATILAEGLSCALRLLEPAVSGMGQLQPLLTETTLQPPLPATWASGPSTVVFISQLQTSCADRSDARTAVSPAERLCADRQQQEELRLMKSVFLSSEGISQSKEVIFPLYFMLVQPRLEYCVQFWAPQFKKDVKALECIQRRATKLVEGLEGMSCEEQLRTVGLSSLEKRSLRGDLIALYSFLRRGSGEGSADPLSLESNDRMPGNGSKLLQTLGSISLPRGTLSSMSKSFSYWGTQNWTQYSQLGRPKPVVVAEVVTPRVQDFAIPLVELHQVPVNALLQPVQVPLDDSVTLWHISPSSQFGVISKLAEGVSWKPTKIK</sequence>
<dbReference type="SUPFAM" id="SSF52047">
    <property type="entry name" value="RNI-like"/>
    <property type="match status" value="1"/>
</dbReference>
<evidence type="ECO:0000313" key="2">
    <source>
        <dbReference type="EMBL" id="KAK4816725.1"/>
    </source>
</evidence>
<feature type="compositionally biased region" description="Polar residues" evidence="1">
    <location>
        <begin position="34"/>
        <end position="44"/>
    </location>
</feature>
<dbReference type="AlphaFoldDB" id="A0AAN7RUA7"/>
<dbReference type="InterPro" id="IPR006553">
    <property type="entry name" value="Leu-rich_rpt_Cys-con_subtyp"/>
</dbReference>
<accession>A0AAN7RUA7</accession>
<organism evidence="2 3">
    <name type="scientific">Mycteria americana</name>
    <name type="common">Wood stork</name>
    <dbReference type="NCBI Taxonomy" id="33587"/>
    <lineage>
        <taxon>Eukaryota</taxon>
        <taxon>Metazoa</taxon>
        <taxon>Chordata</taxon>
        <taxon>Craniata</taxon>
        <taxon>Vertebrata</taxon>
        <taxon>Euteleostomi</taxon>
        <taxon>Archelosauria</taxon>
        <taxon>Archosauria</taxon>
        <taxon>Dinosauria</taxon>
        <taxon>Saurischia</taxon>
        <taxon>Theropoda</taxon>
        <taxon>Coelurosauria</taxon>
        <taxon>Aves</taxon>
        <taxon>Neognathae</taxon>
        <taxon>Neoaves</taxon>
        <taxon>Aequornithes</taxon>
        <taxon>Ciconiiformes</taxon>
        <taxon>Ciconiidae</taxon>
        <taxon>Mycteria</taxon>
    </lineage>
</organism>
<proteinExistence type="predicted"/>